<comment type="caution">
    <text evidence="2">The sequence shown here is derived from an EMBL/GenBank/DDBJ whole genome shotgun (WGS) entry which is preliminary data.</text>
</comment>
<reference evidence="2 3" key="1">
    <citation type="journal article" date="2020" name="ISME J.">
        <title>Uncovering the hidden diversity of litter-decomposition mechanisms in mushroom-forming fungi.</title>
        <authorList>
            <person name="Floudas D."/>
            <person name="Bentzer J."/>
            <person name="Ahren D."/>
            <person name="Johansson T."/>
            <person name="Persson P."/>
            <person name="Tunlid A."/>
        </authorList>
    </citation>
    <scope>NUCLEOTIDE SEQUENCE [LARGE SCALE GENOMIC DNA]</scope>
    <source>
        <strain evidence="2 3">CBS 101986</strain>
    </source>
</reference>
<feature type="compositionally biased region" description="Basic and acidic residues" evidence="1">
    <location>
        <begin position="144"/>
        <end position="157"/>
    </location>
</feature>
<organism evidence="2 3">
    <name type="scientific">Psilocybe cf. subviscida</name>
    <dbReference type="NCBI Taxonomy" id="2480587"/>
    <lineage>
        <taxon>Eukaryota</taxon>
        <taxon>Fungi</taxon>
        <taxon>Dikarya</taxon>
        <taxon>Basidiomycota</taxon>
        <taxon>Agaricomycotina</taxon>
        <taxon>Agaricomycetes</taxon>
        <taxon>Agaricomycetidae</taxon>
        <taxon>Agaricales</taxon>
        <taxon>Agaricineae</taxon>
        <taxon>Strophariaceae</taxon>
        <taxon>Psilocybe</taxon>
    </lineage>
</organism>
<evidence type="ECO:0000256" key="1">
    <source>
        <dbReference type="SAM" id="MobiDB-lite"/>
    </source>
</evidence>
<accession>A0A8H5AWM9</accession>
<dbReference type="AlphaFoldDB" id="A0A8H5AWM9"/>
<feature type="compositionally biased region" description="Polar residues" evidence="1">
    <location>
        <begin position="121"/>
        <end position="138"/>
    </location>
</feature>
<sequence>MQQGYPPYPYYNSAGYPPPYGQPAPPQQPQHNPYGHFYAAPNPPQPPQGPQPYTFDAAAYTQRPDAQSRRQRKHHSFTAAPAAFPAPTPAPASAPALKSAMKKTMNIFQTAEPSMGRQLSYPGQTENRPQTRQRTYSNPARPLQRRESTYEHDQAEARDLSGDPVTFHMMVSFHNYNELHLEHVYAKALDDIRNIILPIWKDGIESDTISNHTCIIKFRNAPWDMGGPNVKQAFELIVGFFRLTQHKGYSFQTAIGMTTSSPRLIFQVTQPDERADFFIAFFSQDGRKLTLVDPPGHIDISIGARLRSAFPYKIYSDNVVEEKNRVIEIKRKANSNAPEIDHSVLFVEVLKVLNDLNFQLDATIPLSRRGSLGMRSTRELLVFKGYAPQ</sequence>
<dbReference type="Proteomes" id="UP000567179">
    <property type="component" value="Unassembled WGS sequence"/>
</dbReference>
<name>A0A8H5AWM9_9AGAR</name>
<protein>
    <submittedName>
        <fullName evidence="2">Uncharacterized protein</fullName>
    </submittedName>
</protein>
<dbReference type="EMBL" id="JAACJJ010000056">
    <property type="protein sequence ID" value="KAF5312440.1"/>
    <property type="molecule type" value="Genomic_DNA"/>
</dbReference>
<feature type="compositionally biased region" description="Pro residues" evidence="1">
    <location>
        <begin position="16"/>
        <end position="28"/>
    </location>
</feature>
<proteinExistence type="predicted"/>
<evidence type="ECO:0000313" key="2">
    <source>
        <dbReference type="EMBL" id="KAF5312440.1"/>
    </source>
</evidence>
<evidence type="ECO:0000313" key="3">
    <source>
        <dbReference type="Proteomes" id="UP000567179"/>
    </source>
</evidence>
<keyword evidence="3" id="KW-1185">Reference proteome</keyword>
<gene>
    <name evidence="2" type="ORF">D9619_003278</name>
</gene>
<feature type="compositionally biased region" description="Pro residues" evidence="1">
    <location>
        <begin position="41"/>
        <end position="50"/>
    </location>
</feature>
<feature type="region of interest" description="Disordered" evidence="1">
    <location>
        <begin position="1"/>
        <end position="97"/>
    </location>
</feature>
<dbReference type="OrthoDB" id="3255427at2759"/>
<feature type="region of interest" description="Disordered" evidence="1">
    <location>
        <begin position="112"/>
        <end position="157"/>
    </location>
</feature>